<evidence type="ECO:0000256" key="9">
    <source>
        <dbReference type="ARBA" id="ARBA00080747"/>
    </source>
</evidence>
<dbReference type="STRING" id="283909.R7UA53"/>
<evidence type="ECO:0000256" key="7">
    <source>
        <dbReference type="ARBA" id="ARBA00067203"/>
    </source>
</evidence>
<evidence type="ECO:0000313" key="12">
    <source>
        <dbReference type="EMBL" id="ELU02976.1"/>
    </source>
</evidence>
<evidence type="ECO:0000259" key="11">
    <source>
        <dbReference type="PROSITE" id="PS51184"/>
    </source>
</evidence>
<comment type="similarity">
    <text evidence="5">Belongs to the JMJD6 family.</text>
</comment>
<evidence type="ECO:0000256" key="3">
    <source>
        <dbReference type="ARBA" id="ARBA00023002"/>
    </source>
</evidence>
<evidence type="ECO:0000256" key="8">
    <source>
        <dbReference type="ARBA" id="ARBA00078704"/>
    </source>
</evidence>
<dbReference type="SMART" id="SM00558">
    <property type="entry name" value="JmjC"/>
    <property type="match status" value="1"/>
</dbReference>
<dbReference type="GO" id="GO:0005634">
    <property type="term" value="C:nucleus"/>
    <property type="evidence" value="ECO:0007669"/>
    <property type="project" value="TreeGrafter"/>
</dbReference>
<sequence length="380" mass="44778">MRNRCYESFVSVDHLSEPVSYEEFFLNYLLPNKLCVLGKWVTEEWRSRRDWVAADLTPNMHFLKEHFGSAIGPIANCDLKEHDSHPKSDMPLREFLEYMQSYKANGYSEDEACLYLKDWHFTRLFPEYNAFTCPEFFSSDWLNEFWDGRPETTDDYRFVYIGPKGSWTSFHTDVYKSHSWSANICGCKKWIFLPPGEEEKLKDRFGQLPMDLRQVDLSECRIHEVLQEEGEVVFVPSGWHHQVFNMADTISINHNWLNGCNVDLCWDHIQNCLRDVQKELMDIRHVVDWHQQCQILLKATSGIDYLEFFKLICCIVNNRCLPMKNVQDDSCLDHSRFDLNQALNIVQSMKCNSDFKKLNLDKLSTCPDDLEDMIKANLDL</sequence>
<feature type="domain" description="JmjC" evidence="11">
    <location>
        <begin position="122"/>
        <end position="273"/>
    </location>
</feature>
<keyword evidence="14" id="KW-1185">Reference proteome</keyword>
<dbReference type="GO" id="GO:0046872">
    <property type="term" value="F:metal ion binding"/>
    <property type="evidence" value="ECO:0007669"/>
    <property type="project" value="UniProtKB-KW"/>
</dbReference>
<dbReference type="Pfam" id="PF02373">
    <property type="entry name" value="JmjC"/>
    <property type="match status" value="1"/>
</dbReference>
<dbReference type="FunCoup" id="R7UA53">
    <property type="interactions" value="2181"/>
</dbReference>
<dbReference type="Gene3D" id="2.60.120.650">
    <property type="entry name" value="Cupin"/>
    <property type="match status" value="1"/>
</dbReference>
<name>R7UA53_CAPTE</name>
<dbReference type="EMBL" id="KB303586">
    <property type="protein sequence ID" value="ELU02976.1"/>
    <property type="molecule type" value="Genomic_DNA"/>
</dbReference>
<evidence type="ECO:0000256" key="2">
    <source>
        <dbReference type="ARBA" id="ARBA00022723"/>
    </source>
</evidence>
<dbReference type="Proteomes" id="UP000014760">
    <property type="component" value="Unassembled WGS sequence"/>
</dbReference>
<comment type="catalytic activity">
    <reaction evidence="6">
        <text>L-lysyl-[protein] + 2-oxoglutarate + O2 = 4-hydroxy-L-lysyl-[protein] + succinate + CO2</text>
        <dbReference type="Rhea" id="RHEA:57156"/>
        <dbReference type="Rhea" id="RHEA-COMP:9752"/>
        <dbReference type="Rhea" id="RHEA-COMP:15084"/>
        <dbReference type="ChEBI" id="CHEBI:15379"/>
        <dbReference type="ChEBI" id="CHEBI:16526"/>
        <dbReference type="ChEBI" id="CHEBI:16810"/>
        <dbReference type="ChEBI" id="CHEBI:29969"/>
        <dbReference type="ChEBI" id="CHEBI:30031"/>
        <dbReference type="ChEBI" id="CHEBI:141495"/>
    </reaction>
</comment>
<reference evidence="12 14" key="2">
    <citation type="journal article" date="2013" name="Nature">
        <title>Insights into bilaterian evolution from three spiralian genomes.</title>
        <authorList>
            <person name="Simakov O."/>
            <person name="Marletaz F."/>
            <person name="Cho S.J."/>
            <person name="Edsinger-Gonzales E."/>
            <person name="Havlak P."/>
            <person name="Hellsten U."/>
            <person name="Kuo D.H."/>
            <person name="Larsson T."/>
            <person name="Lv J."/>
            <person name="Arendt D."/>
            <person name="Savage R."/>
            <person name="Osoegawa K."/>
            <person name="de Jong P."/>
            <person name="Grimwood J."/>
            <person name="Chapman J.A."/>
            <person name="Shapiro H."/>
            <person name="Aerts A."/>
            <person name="Otillar R.P."/>
            <person name="Terry A.Y."/>
            <person name="Boore J.L."/>
            <person name="Grigoriev I.V."/>
            <person name="Lindberg D.R."/>
            <person name="Seaver E.C."/>
            <person name="Weisblat D.A."/>
            <person name="Putnam N.H."/>
            <person name="Rokhsar D.S."/>
        </authorList>
    </citation>
    <scope>NUCLEOTIDE SEQUENCE</scope>
    <source>
        <strain evidence="12 14">I ESC-2004</strain>
    </source>
</reference>
<evidence type="ECO:0000256" key="4">
    <source>
        <dbReference type="ARBA" id="ARBA00023004"/>
    </source>
</evidence>
<reference evidence="13" key="3">
    <citation type="submission" date="2015-06" db="UniProtKB">
        <authorList>
            <consortium name="EnsemblMetazoa"/>
        </authorList>
    </citation>
    <scope>IDENTIFICATION</scope>
</reference>
<keyword evidence="3" id="KW-0560">Oxidoreductase</keyword>
<accession>R7UA53</accession>
<dbReference type="EnsemblMetazoa" id="CapteT158070">
    <property type="protein sequence ID" value="CapteP158070"/>
    <property type="gene ID" value="CapteG158070"/>
</dbReference>
<evidence type="ECO:0000313" key="13">
    <source>
        <dbReference type="EnsemblMetazoa" id="CapteP158070"/>
    </source>
</evidence>
<dbReference type="GO" id="GO:0005737">
    <property type="term" value="C:cytoplasm"/>
    <property type="evidence" value="ECO:0007669"/>
    <property type="project" value="TreeGrafter"/>
</dbReference>
<keyword evidence="2" id="KW-0479">Metal-binding</keyword>
<dbReference type="HOGENOM" id="CLU_016785_2_2_1"/>
<dbReference type="GO" id="GO:0043565">
    <property type="term" value="F:sequence-specific DNA binding"/>
    <property type="evidence" value="ECO:0007669"/>
    <property type="project" value="TreeGrafter"/>
</dbReference>
<dbReference type="GO" id="GO:0140096">
    <property type="term" value="F:catalytic activity, acting on a protein"/>
    <property type="evidence" value="ECO:0007669"/>
    <property type="project" value="UniProtKB-ARBA"/>
</dbReference>
<reference evidence="14" key="1">
    <citation type="submission" date="2012-12" db="EMBL/GenBank/DDBJ databases">
        <authorList>
            <person name="Hellsten U."/>
            <person name="Grimwood J."/>
            <person name="Chapman J.A."/>
            <person name="Shapiro H."/>
            <person name="Aerts A."/>
            <person name="Otillar R.P."/>
            <person name="Terry A.Y."/>
            <person name="Boore J.L."/>
            <person name="Simakov O."/>
            <person name="Marletaz F."/>
            <person name="Cho S.-J."/>
            <person name="Edsinger-Gonzales E."/>
            <person name="Havlak P."/>
            <person name="Kuo D.-H."/>
            <person name="Larsson T."/>
            <person name="Lv J."/>
            <person name="Arendt D."/>
            <person name="Savage R."/>
            <person name="Osoegawa K."/>
            <person name="de Jong P."/>
            <person name="Lindberg D.R."/>
            <person name="Seaver E.C."/>
            <person name="Weisblat D.A."/>
            <person name="Putnam N.H."/>
            <person name="Grigoriev I.V."/>
            <person name="Rokhsar D.S."/>
        </authorList>
    </citation>
    <scope>NUCLEOTIDE SEQUENCE</scope>
    <source>
        <strain evidence="14">I ESC-2004</strain>
    </source>
</reference>
<evidence type="ECO:0000313" key="14">
    <source>
        <dbReference type="Proteomes" id="UP000014760"/>
    </source>
</evidence>
<dbReference type="SUPFAM" id="SSF51197">
    <property type="entry name" value="Clavaminate synthase-like"/>
    <property type="match status" value="1"/>
</dbReference>
<dbReference type="OrthoDB" id="203487at2759"/>
<organism evidence="12">
    <name type="scientific">Capitella teleta</name>
    <name type="common">Polychaete worm</name>
    <dbReference type="NCBI Taxonomy" id="283909"/>
    <lineage>
        <taxon>Eukaryota</taxon>
        <taxon>Metazoa</taxon>
        <taxon>Spiralia</taxon>
        <taxon>Lophotrochozoa</taxon>
        <taxon>Annelida</taxon>
        <taxon>Polychaeta</taxon>
        <taxon>Sedentaria</taxon>
        <taxon>Scolecida</taxon>
        <taxon>Capitellidae</taxon>
        <taxon>Capitella</taxon>
    </lineage>
</organism>
<dbReference type="InterPro" id="IPR003347">
    <property type="entry name" value="JmjC_dom"/>
</dbReference>
<dbReference type="PROSITE" id="PS51184">
    <property type="entry name" value="JMJC"/>
    <property type="match status" value="1"/>
</dbReference>
<evidence type="ECO:0000256" key="5">
    <source>
        <dbReference type="ARBA" id="ARBA00038068"/>
    </source>
</evidence>
<gene>
    <name evidence="12" type="ORF">CAPTEDRAFT_158070</name>
</gene>
<dbReference type="EMBL" id="AMQN01008620">
    <property type="status" value="NOT_ANNOTATED_CDS"/>
    <property type="molecule type" value="Genomic_DNA"/>
</dbReference>
<proteinExistence type="inferred from homology"/>
<dbReference type="AlphaFoldDB" id="R7UA53"/>
<dbReference type="GO" id="GO:0045905">
    <property type="term" value="P:positive regulation of translational termination"/>
    <property type="evidence" value="ECO:0007669"/>
    <property type="project" value="TreeGrafter"/>
</dbReference>
<comment type="cofactor">
    <cofactor evidence="1">
        <name>Fe(2+)</name>
        <dbReference type="ChEBI" id="CHEBI:29033"/>
    </cofactor>
</comment>
<dbReference type="OMA" id="TNIVGHK"/>
<dbReference type="GO" id="GO:0016706">
    <property type="term" value="F:2-oxoglutarate-dependent dioxygenase activity"/>
    <property type="evidence" value="ECO:0007669"/>
    <property type="project" value="UniProtKB-ARBA"/>
</dbReference>
<evidence type="ECO:0000256" key="1">
    <source>
        <dbReference type="ARBA" id="ARBA00001954"/>
    </source>
</evidence>
<evidence type="ECO:0000256" key="6">
    <source>
        <dbReference type="ARBA" id="ARBA00047762"/>
    </source>
</evidence>
<dbReference type="FunFam" id="2.60.120.650:FF:000030">
    <property type="entry name" value="JmjC domain-containing protein 4"/>
    <property type="match status" value="1"/>
</dbReference>
<dbReference type="PANTHER" id="PTHR12480">
    <property type="entry name" value="ARGININE DEMETHYLASE AND LYSYL-HYDROXYLASE JMJD"/>
    <property type="match status" value="1"/>
</dbReference>
<protein>
    <recommendedName>
        <fullName evidence="7">2-oxoglutarate and iron-dependent oxygenase JMJD4</fullName>
    </recommendedName>
    <alternativeName>
        <fullName evidence="8">JmjC domain-containing protein 4</fullName>
    </alternativeName>
    <alternativeName>
        <fullName evidence="10">Jumonji domain-containing protein 4</fullName>
    </alternativeName>
    <alternativeName>
        <fullName evidence="9">Lysyl-hydroxylase JMJD4</fullName>
    </alternativeName>
</protein>
<dbReference type="PANTHER" id="PTHR12480:SF6">
    <property type="entry name" value="2-OXOGLUTARATE AND IRON-DEPENDENT OXYGENASE JMJD4"/>
    <property type="match status" value="1"/>
</dbReference>
<keyword evidence="4" id="KW-0408">Iron</keyword>
<evidence type="ECO:0000256" key="10">
    <source>
        <dbReference type="ARBA" id="ARBA00082904"/>
    </source>
</evidence>
<dbReference type="InterPro" id="IPR050910">
    <property type="entry name" value="JMJD6_ArgDemeth/LysHydrox"/>
</dbReference>